<protein>
    <submittedName>
        <fullName evidence="1">Mago binding protein</fullName>
    </submittedName>
</protein>
<dbReference type="EMBL" id="BK015873">
    <property type="protein sequence ID" value="DAD70967.1"/>
    <property type="molecule type" value="Genomic_DNA"/>
</dbReference>
<proteinExistence type="predicted"/>
<name>A0A8S5LMA1_9CAUD</name>
<accession>A0A8S5LMA1</accession>
<organism evidence="1">
    <name type="scientific">Myoviridae sp. ctro722</name>
    <dbReference type="NCBI Taxonomy" id="2827615"/>
    <lineage>
        <taxon>Viruses</taxon>
        <taxon>Duplodnaviria</taxon>
        <taxon>Heunggongvirae</taxon>
        <taxon>Uroviricota</taxon>
        <taxon>Caudoviricetes</taxon>
    </lineage>
</organism>
<sequence>MLVLRVDLLPCLRAGIFFCLYSAECKPDGSWRSSEKV</sequence>
<evidence type="ECO:0000313" key="1">
    <source>
        <dbReference type="EMBL" id="DAD70967.1"/>
    </source>
</evidence>
<reference evidence="1" key="1">
    <citation type="journal article" date="2021" name="Proc. Natl. Acad. Sci. U.S.A.">
        <title>A Catalog of Tens of Thousands of Viruses from Human Metagenomes Reveals Hidden Associations with Chronic Diseases.</title>
        <authorList>
            <person name="Tisza M.J."/>
            <person name="Buck C.B."/>
        </authorList>
    </citation>
    <scope>NUCLEOTIDE SEQUENCE</scope>
    <source>
        <strain evidence="1">Ctro722</strain>
    </source>
</reference>